<proteinExistence type="predicted"/>
<dbReference type="InterPro" id="IPR005302">
    <property type="entry name" value="MoCF_Sase_C"/>
</dbReference>
<evidence type="ECO:0000313" key="3">
    <source>
        <dbReference type="Proteomes" id="UP001064632"/>
    </source>
</evidence>
<dbReference type="InterPro" id="IPR005303">
    <property type="entry name" value="MOCOS_middle"/>
</dbReference>
<feature type="domain" description="MOSC" evidence="1">
    <location>
        <begin position="108"/>
        <end position="265"/>
    </location>
</feature>
<organism evidence="2 3">
    <name type="scientific">Tahibacter amnicola</name>
    <dbReference type="NCBI Taxonomy" id="2976241"/>
    <lineage>
        <taxon>Bacteria</taxon>
        <taxon>Pseudomonadati</taxon>
        <taxon>Pseudomonadota</taxon>
        <taxon>Gammaproteobacteria</taxon>
        <taxon>Lysobacterales</taxon>
        <taxon>Rhodanobacteraceae</taxon>
        <taxon>Tahibacter</taxon>
    </lineage>
</organism>
<accession>A0ABY6BJY5</accession>
<dbReference type="SUPFAM" id="SSF50800">
    <property type="entry name" value="PK beta-barrel domain-like"/>
    <property type="match status" value="1"/>
</dbReference>
<keyword evidence="3" id="KW-1185">Reference proteome</keyword>
<dbReference type="PROSITE" id="PS51340">
    <property type="entry name" value="MOSC"/>
    <property type="match status" value="1"/>
</dbReference>
<reference evidence="2" key="1">
    <citation type="submission" date="2022-09" db="EMBL/GenBank/DDBJ databases">
        <title>Tahibacter sp. nov., isolated from a fresh water.</title>
        <authorList>
            <person name="Baek J.H."/>
            <person name="Lee J.K."/>
            <person name="Kim J.M."/>
            <person name="Jeon C.O."/>
        </authorList>
    </citation>
    <scope>NUCLEOTIDE SEQUENCE</scope>
    <source>
        <strain evidence="2">W38</strain>
    </source>
</reference>
<dbReference type="PANTHER" id="PTHR14237:SF19">
    <property type="entry name" value="MITOCHONDRIAL AMIDOXIME REDUCING COMPONENT 1"/>
    <property type="match status" value="1"/>
</dbReference>
<evidence type="ECO:0000259" key="1">
    <source>
        <dbReference type="PROSITE" id="PS51340"/>
    </source>
</evidence>
<name>A0ABY6BJY5_9GAMM</name>
<dbReference type="Proteomes" id="UP001064632">
    <property type="component" value="Chromosome"/>
</dbReference>
<dbReference type="Pfam" id="PF03476">
    <property type="entry name" value="MOSC_N"/>
    <property type="match status" value="1"/>
</dbReference>
<dbReference type="EMBL" id="CP104694">
    <property type="protein sequence ID" value="UXI69395.1"/>
    <property type="molecule type" value="Genomic_DNA"/>
</dbReference>
<evidence type="ECO:0000313" key="2">
    <source>
        <dbReference type="EMBL" id="UXI69395.1"/>
    </source>
</evidence>
<dbReference type="Pfam" id="PF03473">
    <property type="entry name" value="MOSC"/>
    <property type="match status" value="1"/>
</dbReference>
<dbReference type="RefSeq" id="WP_261696350.1">
    <property type="nucleotide sequence ID" value="NZ_CP104694.1"/>
</dbReference>
<sequence>MKPTLSELHLYPVKSCAPLPSASATVEKRGLIHDRRWMIVDADGKFVTGRQHARLPLLQAEPVAGGLRMSAPGMPPVTVAEPADGARCAVNVWRDSIDAVAADSTASEWVSRFLGQPARLVFMDAAARRPVDPTYAQAEDEVSFADGFPVLLISQAALDHLNARLATPISILRFRPNLVVDGTAPHAEDQWRRVRIGEVEFDVVKPCTRCVFTTVDPARGERDPSGEPLRTLTTYRRSPSGVTFGQNLIPRGSGVIHRGDAVHVLD</sequence>
<dbReference type="InterPro" id="IPR011037">
    <property type="entry name" value="Pyrv_Knase-like_insert_dom_sf"/>
</dbReference>
<dbReference type="SUPFAM" id="SSF141673">
    <property type="entry name" value="MOSC N-terminal domain-like"/>
    <property type="match status" value="1"/>
</dbReference>
<gene>
    <name evidence="2" type="ORF">N4264_07025</name>
</gene>
<protein>
    <submittedName>
        <fullName evidence="2">MOSC domain-containing protein</fullName>
    </submittedName>
</protein>
<dbReference type="PANTHER" id="PTHR14237">
    <property type="entry name" value="MOLYBDOPTERIN COFACTOR SULFURASE MOSC"/>
    <property type="match status" value="1"/>
</dbReference>